<name>A0AAI8YDR9_9PEZI</name>
<dbReference type="InterPro" id="IPR029058">
    <property type="entry name" value="AB_hydrolase_fold"/>
</dbReference>
<dbReference type="Proteomes" id="UP001295740">
    <property type="component" value="Unassembled WGS sequence"/>
</dbReference>
<accession>A0AAI8YDR9</accession>
<sequence>MASTTNTSLPAEGPKPVNAPPKTIGDYDGLARPPHLSRLPSKATQHTKVEPLSIKVEDGADGSVAGFLHLPPNFASPTPETHHRTAAILLSGAGGGVTGPSSIYLSLAAKLAALGPGIPALCLDYRYPARNRYCVRDVKAAMDYLQATYGLDHFVLVGWSFGGAPVFTVGGSNERVVGCATVASQTAETEGIRRLAPRPVLLLHGTAEVKLSQACSQRLYAQYGTEGNRQLRLFDGDNHALSVNAPVAETMLLEFTVNCAGLRVDGEEEKAVVDPELVEDSERMALMRKGGDSRAPESME</sequence>
<comment type="similarity">
    <text evidence="2">Belongs to the AB hydrolase superfamily. FUS2 hydrolase family.</text>
</comment>
<keyword evidence="6" id="KW-1185">Reference proteome</keyword>
<gene>
    <name evidence="5" type="ORF">KHLLAP_LOCUS1336</name>
</gene>
<feature type="domain" description="AB hydrolase-1" evidence="4">
    <location>
        <begin position="118"/>
        <end position="197"/>
    </location>
</feature>
<feature type="region of interest" description="Disordered" evidence="3">
    <location>
        <begin position="1"/>
        <end position="48"/>
    </location>
</feature>
<evidence type="ECO:0000256" key="2">
    <source>
        <dbReference type="ARBA" id="ARBA00038115"/>
    </source>
</evidence>
<dbReference type="GO" id="GO:0016788">
    <property type="term" value="F:hydrolase activity, acting on ester bonds"/>
    <property type="evidence" value="ECO:0007669"/>
    <property type="project" value="UniProtKB-ARBA"/>
</dbReference>
<evidence type="ECO:0000256" key="1">
    <source>
        <dbReference type="ARBA" id="ARBA00022801"/>
    </source>
</evidence>
<evidence type="ECO:0000313" key="5">
    <source>
        <dbReference type="EMBL" id="CAJ2500868.1"/>
    </source>
</evidence>
<dbReference type="SUPFAM" id="SSF53474">
    <property type="entry name" value="alpha/beta-Hydrolases"/>
    <property type="match status" value="1"/>
</dbReference>
<protein>
    <submittedName>
        <fullName evidence="5">Uu.00g037210.m01.CDS01</fullName>
    </submittedName>
</protein>
<dbReference type="Pfam" id="PF00561">
    <property type="entry name" value="Abhydrolase_1"/>
    <property type="match status" value="1"/>
</dbReference>
<dbReference type="PANTHER" id="PTHR22946">
    <property type="entry name" value="DIENELACTONE HYDROLASE DOMAIN-CONTAINING PROTEIN-RELATED"/>
    <property type="match status" value="1"/>
</dbReference>
<reference evidence="5" key="1">
    <citation type="submission" date="2023-10" db="EMBL/GenBank/DDBJ databases">
        <authorList>
            <person name="Hackl T."/>
        </authorList>
    </citation>
    <scope>NUCLEOTIDE SEQUENCE</scope>
</reference>
<dbReference type="Gene3D" id="3.40.50.1820">
    <property type="entry name" value="alpha/beta hydrolase"/>
    <property type="match status" value="1"/>
</dbReference>
<proteinExistence type="inferred from homology"/>
<evidence type="ECO:0000256" key="3">
    <source>
        <dbReference type="SAM" id="MobiDB-lite"/>
    </source>
</evidence>
<evidence type="ECO:0000313" key="6">
    <source>
        <dbReference type="Proteomes" id="UP001295740"/>
    </source>
</evidence>
<keyword evidence="1" id="KW-0378">Hydrolase</keyword>
<dbReference type="InterPro" id="IPR050261">
    <property type="entry name" value="FrsA_esterase"/>
</dbReference>
<dbReference type="PANTHER" id="PTHR22946:SF9">
    <property type="entry name" value="POLYKETIDE TRANSFERASE AF380"/>
    <property type="match status" value="1"/>
</dbReference>
<evidence type="ECO:0000259" key="4">
    <source>
        <dbReference type="Pfam" id="PF00561"/>
    </source>
</evidence>
<dbReference type="AlphaFoldDB" id="A0AAI8YDR9"/>
<organism evidence="5 6">
    <name type="scientific">Anthostomella pinea</name>
    <dbReference type="NCBI Taxonomy" id="933095"/>
    <lineage>
        <taxon>Eukaryota</taxon>
        <taxon>Fungi</taxon>
        <taxon>Dikarya</taxon>
        <taxon>Ascomycota</taxon>
        <taxon>Pezizomycotina</taxon>
        <taxon>Sordariomycetes</taxon>
        <taxon>Xylariomycetidae</taxon>
        <taxon>Xylariales</taxon>
        <taxon>Xylariaceae</taxon>
        <taxon>Anthostomella</taxon>
    </lineage>
</organism>
<dbReference type="EMBL" id="CAUWAG010000003">
    <property type="protein sequence ID" value="CAJ2500868.1"/>
    <property type="molecule type" value="Genomic_DNA"/>
</dbReference>
<dbReference type="InterPro" id="IPR000073">
    <property type="entry name" value="AB_hydrolase_1"/>
</dbReference>
<comment type="caution">
    <text evidence="5">The sequence shown here is derived from an EMBL/GenBank/DDBJ whole genome shotgun (WGS) entry which is preliminary data.</text>
</comment>